<dbReference type="Proteomes" id="UP000326565">
    <property type="component" value="Unassembled WGS sequence"/>
</dbReference>
<proteinExistence type="predicted"/>
<evidence type="ECO:0000313" key="4">
    <source>
        <dbReference type="Proteomes" id="UP000326565"/>
    </source>
</evidence>
<feature type="region of interest" description="Disordered" evidence="1">
    <location>
        <begin position="51"/>
        <end position="70"/>
    </location>
</feature>
<dbReference type="AlphaFoldDB" id="A0A5N5XBB8"/>
<protein>
    <submittedName>
        <fullName evidence="3">Uncharacterized protein</fullName>
    </submittedName>
</protein>
<feature type="region of interest" description="Disordered" evidence="1">
    <location>
        <begin position="276"/>
        <end position="297"/>
    </location>
</feature>
<gene>
    <name evidence="3" type="ORF">BDV29DRAFT_153809</name>
</gene>
<feature type="compositionally biased region" description="Low complexity" evidence="1">
    <location>
        <begin position="56"/>
        <end position="70"/>
    </location>
</feature>
<reference evidence="3 4" key="1">
    <citation type="submission" date="2019-04" db="EMBL/GenBank/DDBJ databases">
        <title>Friends and foes A comparative genomics study of 23 Aspergillus species from section Flavi.</title>
        <authorList>
            <consortium name="DOE Joint Genome Institute"/>
            <person name="Kjaerbolling I."/>
            <person name="Vesth T."/>
            <person name="Frisvad J.C."/>
            <person name="Nybo J.L."/>
            <person name="Theobald S."/>
            <person name="Kildgaard S."/>
            <person name="Isbrandt T."/>
            <person name="Kuo A."/>
            <person name="Sato A."/>
            <person name="Lyhne E.K."/>
            <person name="Kogle M.E."/>
            <person name="Wiebenga A."/>
            <person name="Kun R.S."/>
            <person name="Lubbers R.J."/>
            <person name="Makela M.R."/>
            <person name="Barry K."/>
            <person name="Chovatia M."/>
            <person name="Clum A."/>
            <person name="Daum C."/>
            <person name="Haridas S."/>
            <person name="He G."/>
            <person name="LaButti K."/>
            <person name="Lipzen A."/>
            <person name="Mondo S."/>
            <person name="Riley R."/>
            <person name="Salamov A."/>
            <person name="Simmons B.A."/>
            <person name="Magnuson J.K."/>
            <person name="Henrissat B."/>
            <person name="Mortensen U.H."/>
            <person name="Larsen T.O."/>
            <person name="Devries R.P."/>
            <person name="Grigoriev I.V."/>
            <person name="Machida M."/>
            <person name="Baker S.E."/>
            <person name="Andersen M.R."/>
        </authorList>
    </citation>
    <scope>NUCLEOTIDE SEQUENCE [LARGE SCALE GENOMIC DNA]</scope>
    <source>
        <strain evidence="3 4">CBS 151.66</strain>
    </source>
</reference>
<keyword evidence="2" id="KW-0472">Membrane</keyword>
<feature type="transmembrane region" description="Helical" evidence="2">
    <location>
        <begin position="106"/>
        <end position="128"/>
    </location>
</feature>
<feature type="compositionally biased region" description="Polar residues" evidence="1">
    <location>
        <begin position="283"/>
        <end position="297"/>
    </location>
</feature>
<dbReference type="EMBL" id="ML732169">
    <property type="protein sequence ID" value="KAB8077425.1"/>
    <property type="molecule type" value="Genomic_DNA"/>
</dbReference>
<feature type="compositionally biased region" description="Basic and acidic residues" evidence="1">
    <location>
        <begin position="27"/>
        <end position="38"/>
    </location>
</feature>
<organism evidence="3 4">
    <name type="scientific">Aspergillus leporis</name>
    <dbReference type="NCBI Taxonomy" id="41062"/>
    <lineage>
        <taxon>Eukaryota</taxon>
        <taxon>Fungi</taxon>
        <taxon>Dikarya</taxon>
        <taxon>Ascomycota</taxon>
        <taxon>Pezizomycotina</taxon>
        <taxon>Eurotiomycetes</taxon>
        <taxon>Eurotiomycetidae</taxon>
        <taxon>Eurotiales</taxon>
        <taxon>Aspergillaceae</taxon>
        <taxon>Aspergillus</taxon>
        <taxon>Aspergillus subgen. Circumdati</taxon>
    </lineage>
</organism>
<keyword evidence="2" id="KW-0812">Transmembrane</keyword>
<evidence type="ECO:0000256" key="1">
    <source>
        <dbReference type="SAM" id="MobiDB-lite"/>
    </source>
</evidence>
<evidence type="ECO:0000313" key="3">
    <source>
        <dbReference type="EMBL" id="KAB8077425.1"/>
    </source>
</evidence>
<name>A0A5N5XBB8_9EURO</name>
<accession>A0A5N5XBB8</accession>
<keyword evidence="2" id="KW-1133">Transmembrane helix</keyword>
<keyword evidence="4" id="KW-1185">Reference proteome</keyword>
<dbReference type="OrthoDB" id="4501674at2759"/>
<sequence length="325" mass="35876">MPYTRVGSRFDQTESKSILHVPTESVLEDKQARAEESNKLGSRLHHGLSISRHPQTLATTEKPTKTTETTTPKLEELLKRAASELPKPTTINNNLIPHWSYEKSSFAAACVFSGIAALALIFLAYLAIRKISRSWKRHKRELRDFTAYKHRIHLSNDGRDSNICIMTESKSSRDSLMYSRDTPSLGYVVEQTGGSVTRVYREGNNVSTRTFDSIGASSEKTILARKSPKAPERRSDARTPSGKGRAGSIPRPIVVVPSPLKHVSSLRATPVLPLTASEELDSEQSPISRVSRNDTEVGSSYVASGSKSLFRLPSIKRTVSPLFGS</sequence>
<evidence type="ECO:0000256" key="2">
    <source>
        <dbReference type="SAM" id="Phobius"/>
    </source>
</evidence>
<feature type="region of interest" description="Disordered" evidence="1">
    <location>
        <begin position="23"/>
        <end position="46"/>
    </location>
</feature>
<feature type="region of interest" description="Disordered" evidence="1">
    <location>
        <begin position="217"/>
        <end position="252"/>
    </location>
</feature>